<organism evidence="7 8">
    <name type="scientific">Platanthera zijinensis</name>
    <dbReference type="NCBI Taxonomy" id="2320716"/>
    <lineage>
        <taxon>Eukaryota</taxon>
        <taxon>Viridiplantae</taxon>
        <taxon>Streptophyta</taxon>
        <taxon>Embryophyta</taxon>
        <taxon>Tracheophyta</taxon>
        <taxon>Spermatophyta</taxon>
        <taxon>Magnoliopsida</taxon>
        <taxon>Liliopsida</taxon>
        <taxon>Asparagales</taxon>
        <taxon>Orchidaceae</taxon>
        <taxon>Orchidoideae</taxon>
        <taxon>Orchideae</taxon>
        <taxon>Orchidinae</taxon>
        <taxon>Platanthera</taxon>
    </lineage>
</organism>
<evidence type="ECO:0000256" key="5">
    <source>
        <dbReference type="SAM" id="MobiDB-lite"/>
    </source>
</evidence>
<dbReference type="InterPro" id="IPR044849">
    <property type="entry name" value="CASTOR/POLLUX/SYM8-like"/>
</dbReference>
<dbReference type="AlphaFoldDB" id="A0AAP0BEP9"/>
<comment type="caution">
    <text evidence="7">The sequence shown here is derived from an EMBL/GenBank/DDBJ whole genome shotgun (WGS) entry which is preliminary data.</text>
</comment>
<keyword evidence="3" id="KW-1133">Transmembrane helix</keyword>
<name>A0AAP0BEP9_9ASPA</name>
<reference evidence="7 8" key="1">
    <citation type="journal article" date="2022" name="Nat. Plants">
        <title>Genomes of leafy and leafless Platanthera orchids illuminate the evolution of mycoheterotrophy.</title>
        <authorList>
            <person name="Li M.H."/>
            <person name="Liu K.W."/>
            <person name="Li Z."/>
            <person name="Lu H.C."/>
            <person name="Ye Q.L."/>
            <person name="Zhang D."/>
            <person name="Wang J.Y."/>
            <person name="Li Y.F."/>
            <person name="Zhong Z.M."/>
            <person name="Liu X."/>
            <person name="Yu X."/>
            <person name="Liu D.K."/>
            <person name="Tu X.D."/>
            <person name="Liu B."/>
            <person name="Hao Y."/>
            <person name="Liao X.Y."/>
            <person name="Jiang Y.T."/>
            <person name="Sun W.H."/>
            <person name="Chen J."/>
            <person name="Chen Y.Q."/>
            <person name="Ai Y."/>
            <person name="Zhai J.W."/>
            <person name="Wu S.S."/>
            <person name="Zhou Z."/>
            <person name="Hsiao Y.Y."/>
            <person name="Wu W.L."/>
            <person name="Chen Y.Y."/>
            <person name="Lin Y.F."/>
            <person name="Hsu J.L."/>
            <person name="Li C.Y."/>
            <person name="Wang Z.W."/>
            <person name="Zhao X."/>
            <person name="Zhong W.Y."/>
            <person name="Ma X.K."/>
            <person name="Ma L."/>
            <person name="Huang J."/>
            <person name="Chen G.Z."/>
            <person name="Huang M.Z."/>
            <person name="Huang L."/>
            <person name="Peng D.H."/>
            <person name="Luo Y.B."/>
            <person name="Zou S.Q."/>
            <person name="Chen S.P."/>
            <person name="Lan S."/>
            <person name="Tsai W.C."/>
            <person name="Van de Peer Y."/>
            <person name="Liu Z.J."/>
        </authorList>
    </citation>
    <scope>NUCLEOTIDE SEQUENCE [LARGE SCALE GENOMIC DNA]</scope>
    <source>
        <strain evidence="7">Lor287</strain>
    </source>
</reference>
<keyword evidence="4" id="KW-0472">Membrane</keyword>
<feature type="domain" description="CASTOR/POLLUX/SYM8 ion channel conserved" evidence="6">
    <location>
        <begin position="188"/>
        <end position="269"/>
    </location>
</feature>
<keyword evidence="8" id="KW-1185">Reference proteome</keyword>
<evidence type="ECO:0000256" key="4">
    <source>
        <dbReference type="ARBA" id="ARBA00023136"/>
    </source>
</evidence>
<evidence type="ECO:0000256" key="3">
    <source>
        <dbReference type="ARBA" id="ARBA00022989"/>
    </source>
</evidence>
<feature type="region of interest" description="Disordered" evidence="5">
    <location>
        <begin position="82"/>
        <end position="108"/>
    </location>
</feature>
<dbReference type="GO" id="GO:0006811">
    <property type="term" value="P:monoatomic ion transport"/>
    <property type="evidence" value="ECO:0007669"/>
    <property type="project" value="InterPro"/>
</dbReference>
<dbReference type="GO" id="GO:0016020">
    <property type="term" value="C:membrane"/>
    <property type="evidence" value="ECO:0007669"/>
    <property type="project" value="UniProtKB-SubCell"/>
</dbReference>
<accession>A0AAP0BEP9</accession>
<dbReference type="Pfam" id="PF06241">
    <property type="entry name" value="Castor_Poll_mid"/>
    <property type="match status" value="1"/>
</dbReference>
<dbReference type="InterPro" id="IPR010420">
    <property type="entry name" value="CASTOR/POLLUX/SYM8_dom"/>
</dbReference>
<evidence type="ECO:0000256" key="1">
    <source>
        <dbReference type="ARBA" id="ARBA00004141"/>
    </source>
</evidence>
<dbReference type="EMBL" id="JBBWWQ010000010">
    <property type="protein sequence ID" value="KAK8936947.1"/>
    <property type="molecule type" value="Genomic_DNA"/>
</dbReference>
<evidence type="ECO:0000313" key="8">
    <source>
        <dbReference type="Proteomes" id="UP001418222"/>
    </source>
</evidence>
<gene>
    <name evidence="7" type="ORF">KSP39_PZI012583</name>
</gene>
<comment type="subcellular location">
    <subcellularLocation>
        <location evidence="1">Membrane</location>
        <topology evidence="1">Multi-pass membrane protein</topology>
    </subcellularLocation>
</comment>
<proteinExistence type="predicted"/>
<keyword evidence="2" id="KW-0812">Transmembrane</keyword>
<evidence type="ECO:0000259" key="6">
    <source>
        <dbReference type="Pfam" id="PF06241"/>
    </source>
</evidence>
<dbReference type="PANTHER" id="PTHR31563">
    <property type="entry name" value="ION CHANNEL POLLUX-RELATED"/>
    <property type="match status" value="1"/>
</dbReference>
<evidence type="ECO:0000313" key="7">
    <source>
        <dbReference type="EMBL" id="KAK8936947.1"/>
    </source>
</evidence>
<sequence>MVRIYAEIFFPLILFLIGTDRKLIGHSIPIAIFYFEIICCRAREFKSIEPFQRKNVKTYLREILLSEKEKLQTQRNIIHSLKHHQSSSSQSHNKKKKSFPEAKSPEQSSFILKSPEHLLRVFKTSERAPALLQCERQPGLAQVKSSLRSKFVMEEMIIFPINLAALEGVAGGGDEVKEEKGGASGKVVKIWEDILGFENCEFYIKKWPQLYGMQFEEVVISFPDAIPCGIKVSALGGKIILNPDDNYVLQEEDEVSVIAEDDDTYAPSTMPMWVRVRLLTPTGGLTFDAIYELRTVIFAYSEVVYLLSGND</sequence>
<protein>
    <submittedName>
        <fullName evidence="7">Ion channel CASTOR</fullName>
    </submittedName>
</protein>
<evidence type="ECO:0000256" key="2">
    <source>
        <dbReference type="ARBA" id="ARBA00022692"/>
    </source>
</evidence>
<dbReference type="PANTHER" id="PTHR31563:SF1">
    <property type="entry name" value="ION CHANNEL CASTOR-RELATED"/>
    <property type="match status" value="1"/>
</dbReference>
<dbReference type="Proteomes" id="UP001418222">
    <property type="component" value="Unassembled WGS sequence"/>
</dbReference>